<feature type="non-terminal residue" evidence="1">
    <location>
        <position position="53"/>
    </location>
</feature>
<dbReference type="EMBL" id="JASPKZ010007605">
    <property type="protein sequence ID" value="KAJ9583412.1"/>
    <property type="molecule type" value="Genomic_DNA"/>
</dbReference>
<reference evidence="1" key="1">
    <citation type="journal article" date="2023" name="IScience">
        <title>Live-bearing cockroach genome reveals convergent evolutionary mechanisms linked to viviparity in insects and beyond.</title>
        <authorList>
            <person name="Fouks B."/>
            <person name="Harrison M.C."/>
            <person name="Mikhailova A.A."/>
            <person name="Marchal E."/>
            <person name="English S."/>
            <person name="Carruthers M."/>
            <person name="Jennings E.C."/>
            <person name="Chiamaka E.L."/>
            <person name="Frigard R.A."/>
            <person name="Pippel M."/>
            <person name="Attardo G.M."/>
            <person name="Benoit J.B."/>
            <person name="Bornberg-Bauer E."/>
            <person name="Tobe S.S."/>
        </authorList>
    </citation>
    <scope>NUCLEOTIDE SEQUENCE</scope>
    <source>
        <strain evidence="1">Stay&amp;Tobe</strain>
    </source>
</reference>
<gene>
    <name evidence="1" type="ORF">L9F63_022242</name>
</gene>
<reference evidence="1" key="2">
    <citation type="submission" date="2023-05" db="EMBL/GenBank/DDBJ databases">
        <authorList>
            <person name="Fouks B."/>
        </authorList>
    </citation>
    <scope>NUCLEOTIDE SEQUENCE</scope>
    <source>
        <strain evidence="1">Stay&amp;Tobe</strain>
        <tissue evidence="1">Testes</tissue>
    </source>
</reference>
<evidence type="ECO:0000313" key="2">
    <source>
        <dbReference type="Proteomes" id="UP001233999"/>
    </source>
</evidence>
<organism evidence="1 2">
    <name type="scientific">Diploptera punctata</name>
    <name type="common">Pacific beetle cockroach</name>
    <dbReference type="NCBI Taxonomy" id="6984"/>
    <lineage>
        <taxon>Eukaryota</taxon>
        <taxon>Metazoa</taxon>
        <taxon>Ecdysozoa</taxon>
        <taxon>Arthropoda</taxon>
        <taxon>Hexapoda</taxon>
        <taxon>Insecta</taxon>
        <taxon>Pterygota</taxon>
        <taxon>Neoptera</taxon>
        <taxon>Polyneoptera</taxon>
        <taxon>Dictyoptera</taxon>
        <taxon>Blattodea</taxon>
        <taxon>Blaberoidea</taxon>
        <taxon>Blaberidae</taxon>
        <taxon>Diplopterinae</taxon>
        <taxon>Diploptera</taxon>
    </lineage>
</organism>
<comment type="caution">
    <text evidence="1">The sequence shown here is derived from an EMBL/GenBank/DDBJ whole genome shotgun (WGS) entry which is preliminary data.</text>
</comment>
<protein>
    <submittedName>
        <fullName evidence="1">Uncharacterized protein</fullName>
    </submittedName>
</protein>
<evidence type="ECO:0000313" key="1">
    <source>
        <dbReference type="EMBL" id="KAJ9583412.1"/>
    </source>
</evidence>
<accession>A0AAD7ZNN9</accession>
<dbReference type="AlphaFoldDB" id="A0AAD7ZNN9"/>
<proteinExistence type="predicted"/>
<dbReference type="Proteomes" id="UP001233999">
    <property type="component" value="Unassembled WGS sequence"/>
</dbReference>
<name>A0AAD7ZNN9_DIPPU</name>
<feature type="non-terminal residue" evidence="1">
    <location>
        <position position="1"/>
    </location>
</feature>
<sequence>VLSLTLIGSIFTNISNIDLDEDFRAVGRGREACSSPTILHFMCLSMGISRGRE</sequence>
<keyword evidence="2" id="KW-1185">Reference proteome</keyword>